<evidence type="ECO:0000313" key="1">
    <source>
        <dbReference type="EMBL" id="KAA6392219.1"/>
    </source>
</evidence>
<dbReference type="OrthoDB" id="10500762at2759"/>
<organism evidence="1 2">
    <name type="scientific">Streblomastix strix</name>
    <dbReference type="NCBI Taxonomy" id="222440"/>
    <lineage>
        <taxon>Eukaryota</taxon>
        <taxon>Metamonada</taxon>
        <taxon>Preaxostyla</taxon>
        <taxon>Oxymonadida</taxon>
        <taxon>Streblomastigidae</taxon>
        <taxon>Streblomastix</taxon>
    </lineage>
</organism>
<gene>
    <name evidence="1" type="ORF">EZS28_012250</name>
</gene>
<dbReference type="EMBL" id="SNRW01002618">
    <property type="protein sequence ID" value="KAA6392219.1"/>
    <property type="molecule type" value="Genomic_DNA"/>
</dbReference>
<comment type="caution">
    <text evidence="1">The sequence shown here is derived from an EMBL/GenBank/DDBJ whole genome shotgun (WGS) entry which is preliminary data.</text>
</comment>
<evidence type="ECO:0000313" key="2">
    <source>
        <dbReference type="Proteomes" id="UP000324800"/>
    </source>
</evidence>
<dbReference type="AlphaFoldDB" id="A0A5J4WCZ6"/>
<name>A0A5J4WCZ6_9EUKA</name>
<dbReference type="Proteomes" id="UP000324800">
    <property type="component" value="Unassembled WGS sequence"/>
</dbReference>
<accession>A0A5J4WCZ6</accession>
<reference evidence="1 2" key="1">
    <citation type="submission" date="2019-03" db="EMBL/GenBank/DDBJ databases">
        <title>Single cell metagenomics reveals metabolic interactions within the superorganism composed of flagellate Streblomastix strix and complex community of Bacteroidetes bacteria on its surface.</title>
        <authorList>
            <person name="Treitli S.C."/>
            <person name="Kolisko M."/>
            <person name="Husnik F."/>
            <person name="Keeling P."/>
            <person name="Hampl V."/>
        </authorList>
    </citation>
    <scope>NUCLEOTIDE SEQUENCE [LARGE SCALE GENOMIC DNA]</scope>
    <source>
        <strain evidence="1">ST1C</strain>
    </source>
</reference>
<proteinExistence type="predicted"/>
<sequence>MGCTADLITKISIEQITDSELKNLIPFVVPSQRVEAWSFPTSVTTTGIKTSQNIPLYHVTDLKLLFEATYEFEDALTTSRNTASRRLNPHIDLTSFMITLQCKRNSNDALTFDELDTQNQIPPPPIICAIHDIFWLFRYANGGSCVDDVNNTFDEVIRQIEG</sequence>
<protein>
    <submittedName>
        <fullName evidence="1">Uncharacterized protein</fullName>
    </submittedName>
</protein>